<gene>
    <name evidence="1" type="ORF">THAOC_21776</name>
</gene>
<organism evidence="1 2">
    <name type="scientific">Thalassiosira oceanica</name>
    <name type="common">Marine diatom</name>
    <dbReference type="NCBI Taxonomy" id="159749"/>
    <lineage>
        <taxon>Eukaryota</taxon>
        <taxon>Sar</taxon>
        <taxon>Stramenopiles</taxon>
        <taxon>Ochrophyta</taxon>
        <taxon>Bacillariophyta</taxon>
        <taxon>Coscinodiscophyceae</taxon>
        <taxon>Thalassiosirophycidae</taxon>
        <taxon>Thalassiosirales</taxon>
        <taxon>Thalassiosiraceae</taxon>
        <taxon>Thalassiosira</taxon>
    </lineage>
</organism>
<evidence type="ECO:0000313" key="1">
    <source>
        <dbReference type="EMBL" id="EJK58122.1"/>
    </source>
</evidence>
<sequence>MLALVAEGRAEVSGRAAGCRPLHGGWARRGTRLKADVLGASIHRPLRDEAMAVADPLGQGIQSDSVARRRWTRTDRRSMTWVPVWPWLSHIHARP</sequence>
<dbReference type="Proteomes" id="UP000266841">
    <property type="component" value="Unassembled WGS sequence"/>
</dbReference>
<name>K0SHY9_THAOC</name>
<accession>K0SHY9</accession>
<proteinExistence type="predicted"/>
<evidence type="ECO:0000313" key="2">
    <source>
        <dbReference type="Proteomes" id="UP000266841"/>
    </source>
</evidence>
<protein>
    <submittedName>
        <fullName evidence="1">Uncharacterized protein</fullName>
    </submittedName>
</protein>
<dbReference type="AlphaFoldDB" id="K0SHY9"/>
<comment type="caution">
    <text evidence="1">The sequence shown here is derived from an EMBL/GenBank/DDBJ whole genome shotgun (WGS) entry which is preliminary data.</text>
</comment>
<keyword evidence="2" id="KW-1185">Reference proteome</keyword>
<reference evidence="1 2" key="1">
    <citation type="journal article" date="2012" name="Genome Biol.">
        <title>Genome and low-iron response of an oceanic diatom adapted to chronic iron limitation.</title>
        <authorList>
            <person name="Lommer M."/>
            <person name="Specht M."/>
            <person name="Roy A.S."/>
            <person name="Kraemer L."/>
            <person name="Andreson R."/>
            <person name="Gutowska M.A."/>
            <person name="Wolf J."/>
            <person name="Bergner S.V."/>
            <person name="Schilhabel M.B."/>
            <person name="Klostermeier U.C."/>
            <person name="Beiko R.G."/>
            <person name="Rosenstiel P."/>
            <person name="Hippler M."/>
            <person name="Laroche J."/>
        </authorList>
    </citation>
    <scope>NUCLEOTIDE SEQUENCE [LARGE SCALE GENOMIC DNA]</scope>
    <source>
        <strain evidence="1 2">CCMP1005</strain>
    </source>
</reference>
<dbReference type="EMBL" id="AGNL01026137">
    <property type="protein sequence ID" value="EJK58122.1"/>
    <property type="molecule type" value="Genomic_DNA"/>
</dbReference>